<dbReference type="AlphaFoldDB" id="A0A3B1C4C8"/>
<evidence type="ECO:0000313" key="2">
    <source>
        <dbReference type="EMBL" id="VAX22942.1"/>
    </source>
</evidence>
<organism evidence="2">
    <name type="scientific">hydrothermal vent metagenome</name>
    <dbReference type="NCBI Taxonomy" id="652676"/>
    <lineage>
        <taxon>unclassified sequences</taxon>
        <taxon>metagenomes</taxon>
        <taxon>ecological metagenomes</taxon>
    </lineage>
</organism>
<dbReference type="EMBL" id="UOGE01000079">
    <property type="protein sequence ID" value="VAX22942.1"/>
    <property type="molecule type" value="Genomic_DNA"/>
</dbReference>
<keyword evidence="1" id="KW-0472">Membrane</keyword>
<keyword evidence="1" id="KW-0812">Transmembrane</keyword>
<gene>
    <name evidence="2" type="ORF">MNBD_NITROSPINAE02-1939</name>
</gene>
<protein>
    <submittedName>
        <fullName evidence="2">Uncharacterized protein</fullName>
    </submittedName>
</protein>
<reference evidence="2" key="1">
    <citation type="submission" date="2018-06" db="EMBL/GenBank/DDBJ databases">
        <authorList>
            <person name="Zhirakovskaya E."/>
        </authorList>
    </citation>
    <scope>NUCLEOTIDE SEQUENCE</scope>
</reference>
<evidence type="ECO:0000256" key="1">
    <source>
        <dbReference type="SAM" id="Phobius"/>
    </source>
</evidence>
<keyword evidence="1" id="KW-1133">Transmembrane helix</keyword>
<name>A0A3B1C4C8_9ZZZZ</name>
<accession>A0A3B1C4C8</accession>
<sequence>MGTLVHFGEGHPENIAHRNESIPVIGVVFALAMFAAMMLMLLVLGLAST</sequence>
<proteinExistence type="predicted"/>
<feature type="transmembrane region" description="Helical" evidence="1">
    <location>
        <begin position="22"/>
        <end position="47"/>
    </location>
</feature>